<gene>
    <name evidence="1" type="ORF">SLEP1_g48281</name>
</gene>
<organism evidence="1 2">
    <name type="scientific">Rubroshorea leprosula</name>
    <dbReference type="NCBI Taxonomy" id="152421"/>
    <lineage>
        <taxon>Eukaryota</taxon>
        <taxon>Viridiplantae</taxon>
        <taxon>Streptophyta</taxon>
        <taxon>Embryophyta</taxon>
        <taxon>Tracheophyta</taxon>
        <taxon>Spermatophyta</taxon>
        <taxon>Magnoliopsida</taxon>
        <taxon>eudicotyledons</taxon>
        <taxon>Gunneridae</taxon>
        <taxon>Pentapetalae</taxon>
        <taxon>rosids</taxon>
        <taxon>malvids</taxon>
        <taxon>Malvales</taxon>
        <taxon>Dipterocarpaceae</taxon>
        <taxon>Rubroshorea</taxon>
    </lineage>
</organism>
<protein>
    <submittedName>
        <fullName evidence="1">Uncharacterized protein</fullName>
    </submittedName>
</protein>
<keyword evidence="2" id="KW-1185">Reference proteome</keyword>
<dbReference type="EMBL" id="BPVZ01000143">
    <property type="protein sequence ID" value="GKV40671.1"/>
    <property type="molecule type" value="Genomic_DNA"/>
</dbReference>
<sequence length="110" mass="11800">MTLIFGFPVAVVKGIGVQMAVRVAVVVLLKSVEGVLLAMVSSFQLSIIFPAILTKKIPQGSTVADRATDRFSFASPDPSVDQLLHRISRSESRGQQIRSAFISSSLLQIG</sequence>
<evidence type="ECO:0000313" key="2">
    <source>
        <dbReference type="Proteomes" id="UP001054252"/>
    </source>
</evidence>
<name>A0AAV5LT45_9ROSI</name>
<comment type="caution">
    <text evidence="1">The sequence shown here is derived from an EMBL/GenBank/DDBJ whole genome shotgun (WGS) entry which is preliminary data.</text>
</comment>
<proteinExistence type="predicted"/>
<reference evidence="1 2" key="1">
    <citation type="journal article" date="2021" name="Commun. Biol.">
        <title>The genome of Shorea leprosula (Dipterocarpaceae) highlights the ecological relevance of drought in aseasonal tropical rainforests.</title>
        <authorList>
            <person name="Ng K.K.S."/>
            <person name="Kobayashi M.J."/>
            <person name="Fawcett J.A."/>
            <person name="Hatakeyama M."/>
            <person name="Paape T."/>
            <person name="Ng C.H."/>
            <person name="Ang C.C."/>
            <person name="Tnah L.H."/>
            <person name="Lee C.T."/>
            <person name="Nishiyama T."/>
            <person name="Sese J."/>
            <person name="O'Brien M.J."/>
            <person name="Copetti D."/>
            <person name="Mohd Noor M.I."/>
            <person name="Ong R.C."/>
            <person name="Putra M."/>
            <person name="Sireger I.Z."/>
            <person name="Indrioko S."/>
            <person name="Kosugi Y."/>
            <person name="Izuno A."/>
            <person name="Isagi Y."/>
            <person name="Lee S.L."/>
            <person name="Shimizu K.K."/>
        </authorList>
    </citation>
    <scope>NUCLEOTIDE SEQUENCE [LARGE SCALE GENOMIC DNA]</scope>
    <source>
        <strain evidence="1">214</strain>
    </source>
</reference>
<evidence type="ECO:0000313" key="1">
    <source>
        <dbReference type="EMBL" id="GKV40671.1"/>
    </source>
</evidence>
<dbReference type="AlphaFoldDB" id="A0AAV5LT45"/>
<accession>A0AAV5LT45</accession>
<dbReference type="Proteomes" id="UP001054252">
    <property type="component" value="Unassembled WGS sequence"/>
</dbReference>